<comment type="cofactor">
    <cofactor evidence="1">
        <name>Ca(2+)</name>
        <dbReference type="ChEBI" id="CHEBI:29108"/>
    </cofactor>
</comment>
<comment type="cofactor">
    <cofactor evidence="2">
        <name>pyrroloquinoline quinone</name>
        <dbReference type="ChEBI" id="CHEBI:58442"/>
    </cofactor>
</comment>
<dbReference type="SMART" id="SM00564">
    <property type="entry name" value="PQQ"/>
    <property type="match status" value="5"/>
</dbReference>
<feature type="signal peptide" evidence="13">
    <location>
        <begin position="1"/>
        <end position="22"/>
    </location>
</feature>
<evidence type="ECO:0000256" key="7">
    <source>
        <dbReference type="ARBA" id="ARBA00022837"/>
    </source>
</evidence>
<evidence type="ECO:0000256" key="5">
    <source>
        <dbReference type="ARBA" id="ARBA00022723"/>
    </source>
</evidence>
<dbReference type="Gene3D" id="1.10.760.10">
    <property type="entry name" value="Cytochrome c-like domain"/>
    <property type="match status" value="1"/>
</dbReference>
<evidence type="ECO:0000313" key="16">
    <source>
        <dbReference type="Proteomes" id="UP001595378"/>
    </source>
</evidence>
<evidence type="ECO:0000256" key="3">
    <source>
        <dbReference type="ARBA" id="ARBA00008156"/>
    </source>
</evidence>
<evidence type="ECO:0000256" key="10">
    <source>
        <dbReference type="ARBA" id="ARBA00023004"/>
    </source>
</evidence>
<evidence type="ECO:0000313" key="15">
    <source>
        <dbReference type="EMBL" id="MFC3101662.1"/>
    </source>
</evidence>
<dbReference type="InterPro" id="IPR018391">
    <property type="entry name" value="PQQ_b-propeller_rpt"/>
</dbReference>
<dbReference type="PROSITE" id="PS51257">
    <property type="entry name" value="PROKAR_LIPOPROTEIN"/>
    <property type="match status" value="1"/>
</dbReference>
<evidence type="ECO:0000256" key="6">
    <source>
        <dbReference type="ARBA" id="ARBA00022729"/>
    </source>
</evidence>
<dbReference type="NCBIfam" id="TIGR03075">
    <property type="entry name" value="PQQ_enz_alc_DH"/>
    <property type="match status" value="1"/>
</dbReference>
<dbReference type="Pfam" id="PF13442">
    <property type="entry name" value="Cytochrome_CBB3"/>
    <property type="match status" value="1"/>
</dbReference>
<keyword evidence="7" id="KW-0106">Calcium</keyword>
<keyword evidence="10 12" id="KW-0408">Iron</keyword>
<evidence type="ECO:0000259" key="14">
    <source>
        <dbReference type="PROSITE" id="PS51007"/>
    </source>
</evidence>
<dbReference type="SUPFAM" id="SSF50998">
    <property type="entry name" value="Quinoprotein alcohol dehydrogenase-like"/>
    <property type="match status" value="1"/>
</dbReference>
<protein>
    <submittedName>
        <fullName evidence="15">PQQ-dependent dehydrogenase, methanol/ethanol family</fullName>
        <ecNumber evidence="15">1.1.2.-</ecNumber>
    </submittedName>
</protein>
<feature type="domain" description="Cytochrome c" evidence="14">
    <location>
        <begin position="625"/>
        <end position="701"/>
    </location>
</feature>
<keyword evidence="16" id="KW-1185">Reference proteome</keyword>
<evidence type="ECO:0000256" key="13">
    <source>
        <dbReference type="SAM" id="SignalP"/>
    </source>
</evidence>
<evidence type="ECO:0000256" key="4">
    <source>
        <dbReference type="ARBA" id="ARBA00022617"/>
    </source>
</evidence>
<dbReference type="InterPro" id="IPR002372">
    <property type="entry name" value="PQQ_rpt_dom"/>
</dbReference>
<dbReference type="InterPro" id="IPR009056">
    <property type="entry name" value="Cyt_c-like_dom"/>
</dbReference>
<feature type="chain" id="PRO_5045258539" evidence="13">
    <location>
        <begin position="23"/>
        <end position="707"/>
    </location>
</feature>
<keyword evidence="6 13" id="KW-0732">Signal</keyword>
<dbReference type="SUPFAM" id="SSF46626">
    <property type="entry name" value="Cytochrome c"/>
    <property type="match status" value="1"/>
</dbReference>
<keyword evidence="9 15" id="KW-0560">Oxidoreductase</keyword>
<dbReference type="GO" id="GO:0016491">
    <property type="term" value="F:oxidoreductase activity"/>
    <property type="evidence" value="ECO:0007669"/>
    <property type="project" value="UniProtKB-KW"/>
</dbReference>
<accession>A0ABV7EG10</accession>
<comment type="similarity">
    <text evidence="3">Belongs to the bacterial PQQ dehydrogenase family.</text>
</comment>
<evidence type="ECO:0000256" key="1">
    <source>
        <dbReference type="ARBA" id="ARBA00001913"/>
    </source>
</evidence>
<evidence type="ECO:0000256" key="9">
    <source>
        <dbReference type="ARBA" id="ARBA00023002"/>
    </source>
</evidence>
<dbReference type="EMBL" id="JBHRSU010000034">
    <property type="protein sequence ID" value="MFC3101662.1"/>
    <property type="molecule type" value="Genomic_DNA"/>
</dbReference>
<evidence type="ECO:0000256" key="2">
    <source>
        <dbReference type="ARBA" id="ARBA00001931"/>
    </source>
</evidence>
<evidence type="ECO:0000256" key="8">
    <source>
        <dbReference type="ARBA" id="ARBA00022891"/>
    </source>
</evidence>
<evidence type="ECO:0000256" key="12">
    <source>
        <dbReference type="PROSITE-ProRule" id="PRU00433"/>
    </source>
</evidence>
<keyword evidence="4 12" id="KW-0349">Heme</keyword>
<proteinExistence type="inferred from homology"/>
<keyword evidence="5 12" id="KW-0479">Metal-binding</keyword>
<dbReference type="InterPro" id="IPR011047">
    <property type="entry name" value="Quinoprotein_ADH-like_sf"/>
</dbReference>
<dbReference type="RefSeq" id="WP_336918923.1">
    <property type="nucleotide sequence ID" value="NZ_JBANRN010000007.1"/>
</dbReference>
<evidence type="ECO:0000256" key="11">
    <source>
        <dbReference type="ARBA" id="ARBA00023157"/>
    </source>
</evidence>
<dbReference type="Gene3D" id="2.140.10.10">
    <property type="entry name" value="Quinoprotein alcohol dehydrogenase-like superfamily"/>
    <property type="match status" value="1"/>
</dbReference>
<dbReference type="PANTHER" id="PTHR32303">
    <property type="entry name" value="QUINOPROTEIN ALCOHOL DEHYDROGENASE (CYTOCHROME C)"/>
    <property type="match status" value="1"/>
</dbReference>
<dbReference type="Pfam" id="PF01011">
    <property type="entry name" value="PQQ"/>
    <property type="match status" value="2"/>
</dbReference>
<dbReference type="InterPro" id="IPR036909">
    <property type="entry name" value="Cyt_c-like_dom_sf"/>
</dbReference>
<keyword evidence="8" id="KW-0634">PQQ</keyword>
<dbReference type="Proteomes" id="UP001595378">
    <property type="component" value="Unassembled WGS sequence"/>
</dbReference>
<dbReference type="EC" id="1.1.2.-" evidence="15"/>
<comment type="caution">
    <text evidence="15">The sequence shown here is derived from an EMBL/GenBank/DDBJ whole genome shotgun (WGS) entry which is preliminary data.</text>
</comment>
<sequence>MQRTLRSALLAGFAITLAPMLAGCQMAAAPAPLAASPIASNDPLAHPAPGEWTSDGRDYTAQRYSPLTQINAGNIGELGLAWYADLDTYRGVEATPLYADGVLYNTLAWNITTAYDARTGAVLWTYDPQVPREFGRLACCEPVSRGLALHGDKVIIATLDGRLIALDRTTGRPIWTTRTFPLHSGYAYSITGAPRVFGDKVVVGQSGGDLGVRGFVSAYDVETGAEVWKFYLTPSPTDTPDGAASDPVNAMMRATWSDEGLWRQLGGGANPWDAIAYDPALNLVYVGTGNAVPHSRYYRSNDEGDNLFVCSIVALDAATGAYRWHYQMNPGEEWDWTCTQSMIAADLEIGGRTRQVLMQAPKNGFFYVLDRATGEFIQAGAHVFQNWNEGFDAHGRPITSEAVRYTEEPHLVAPGPGGAHNWFPMAFSPRTGLAYFPAYQSAFVLARQPGWTPQPMRSNSGWGFVSTGEAAATRARLTQQANALEKAWLTAWDPVANRIAWQVELPRHGNGGAMVTASDIVFAGTTRQTFTAFDARSGRQLWEYPTQSAPVAGAISYELDGVQYIAINAGWGGGAAQIERGAGIEMPRAPARLLVFRLGGTAQLPPLPANASAPPEPPPLRASEATVARGALLFQQTCAVCHGQNAIGGVKDLRHMTAETHAAFTRIVLEGLLLDRGMASFADILSREDAEAIHGYLIARANEDWGR</sequence>
<dbReference type="PROSITE" id="PS51007">
    <property type="entry name" value="CYTC"/>
    <property type="match status" value="1"/>
</dbReference>
<keyword evidence="11" id="KW-1015">Disulfide bond</keyword>
<organism evidence="15 16">
    <name type="scientific">Alteraurantiacibacter lauratis</name>
    <dbReference type="NCBI Taxonomy" id="2054627"/>
    <lineage>
        <taxon>Bacteria</taxon>
        <taxon>Pseudomonadati</taxon>
        <taxon>Pseudomonadota</taxon>
        <taxon>Alphaproteobacteria</taxon>
        <taxon>Sphingomonadales</taxon>
        <taxon>Erythrobacteraceae</taxon>
        <taxon>Alteraurantiacibacter</taxon>
    </lineage>
</organism>
<name>A0ABV7EG10_9SPHN</name>
<reference evidence="16" key="1">
    <citation type="journal article" date="2019" name="Int. J. Syst. Evol. Microbiol.">
        <title>The Global Catalogue of Microorganisms (GCM) 10K type strain sequencing project: providing services to taxonomists for standard genome sequencing and annotation.</title>
        <authorList>
            <consortium name="The Broad Institute Genomics Platform"/>
            <consortium name="The Broad Institute Genome Sequencing Center for Infectious Disease"/>
            <person name="Wu L."/>
            <person name="Ma J."/>
        </authorList>
    </citation>
    <scope>NUCLEOTIDE SEQUENCE [LARGE SCALE GENOMIC DNA]</scope>
    <source>
        <strain evidence="16">KCTC 52606</strain>
    </source>
</reference>
<dbReference type="InterPro" id="IPR017512">
    <property type="entry name" value="PQQ_MeOH/EtOH_DH"/>
</dbReference>
<gene>
    <name evidence="15" type="ORF">ACFODK_12255</name>
</gene>